<dbReference type="SUPFAM" id="SSF52949">
    <property type="entry name" value="Macro domain-like"/>
    <property type="match status" value="1"/>
</dbReference>
<accession>A0A098LHL7</accession>
<evidence type="ECO:0000313" key="2">
    <source>
        <dbReference type="EMBL" id="GAL85939.1"/>
    </source>
</evidence>
<dbReference type="InterPro" id="IPR043472">
    <property type="entry name" value="Macro_dom-like"/>
</dbReference>
<dbReference type="PROSITE" id="PS51154">
    <property type="entry name" value="MACRO"/>
    <property type="match status" value="1"/>
</dbReference>
<dbReference type="AlphaFoldDB" id="A0A098LHL7"/>
<protein>
    <submittedName>
        <fullName evidence="2">Appr-1-p processing protein</fullName>
    </submittedName>
</protein>
<proteinExistence type="predicted"/>
<name>A0A098LHL7_9BACT</name>
<dbReference type="Proteomes" id="UP000030185">
    <property type="component" value="Unassembled WGS sequence"/>
</dbReference>
<evidence type="ECO:0000259" key="1">
    <source>
        <dbReference type="PROSITE" id="PS51154"/>
    </source>
</evidence>
<dbReference type="EMBL" id="BBLT01000006">
    <property type="protein sequence ID" value="GAL85939.1"/>
    <property type="molecule type" value="Genomic_DNA"/>
</dbReference>
<dbReference type="STRING" id="153721.MYP_3168"/>
<evidence type="ECO:0000313" key="3">
    <source>
        <dbReference type="Proteomes" id="UP000030185"/>
    </source>
</evidence>
<reference evidence="2 3" key="1">
    <citation type="submission" date="2014-09" db="EMBL/GenBank/DDBJ databases">
        <title>Sporocytophaga myxococcoides PG-01 genome sequencing.</title>
        <authorList>
            <person name="Liu L."/>
            <person name="Gao P.J."/>
            <person name="Chen G.J."/>
            <person name="Wang L.S."/>
        </authorList>
    </citation>
    <scope>NUCLEOTIDE SEQUENCE [LARGE SCALE GENOMIC DNA]</scope>
    <source>
        <strain evidence="2 3">PG-01</strain>
    </source>
</reference>
<dbReference type="InterPro" id="IPR002589">
    <property type="entry name" value="Macro_dom"/>
</dbReference>
<keyword evidence="3" id="KW-1185">Reference proteome</keyword>
<dbReference type="RefSeq" id="WP_197060096.1">
    <property type="nucleotide sequence ID" value="NZ_BBLT01000006.1"/>
</dbReference>
<feature type="domain" description="Macro" evidence="1">
    <location>
        <begin position="18"/>
        <end position="84"/>
    </location>
</feature>
<dbReference type="Gene3D" id="3.40.220.10">
    <property type="entry name" value="Leucine Aminopeptidase, subunit E, domain 1"/>
    <property type="match status" value="1"/>
</dbReference>
<gene>
    <name evidence="2" type="ORF">MYP_3168</name>
</gene>
<organism evidence="2 3">
    <name type="scientific">Sporocytophaga myxococcoides</name>
    <dbReference type="NCBI Taxonomy" id="153721"/>
    <lineage>
        <taxon>Bacteria</taxon>
        <taxon>Pseudomonadati</taxon>
        <taxon>Bacteroidota</taxon>
        <taxon>Cytophagia</taxon>
        <taxon>Cytophagales</taxon>
        <taxon>Cytophagaceae</taxon>
        <taxon>Sporocytophaga</taxon>
    </lineage>
</organism>
<comment type="caution">
    <text evidence="2">The sequence shown here is derived from an EMBL/GenBank/DDBJ whole genome shotgun (WGS) entry which is preliminary data.</text>
</comment>
<dbReference type="eggNOG" id="COG2110">
    <property type="taxonomic scope" value="Bacteria"/>
</dbReference>
<sequence length="84" mass="9622">MKDKEVKYILFDKNQEMVAAWKEFFSEGANVEIFHGDFNSIKCDTIVSPANSFGFMDGGIDYAISDRLGWDLQIKLQQIIKDLP</sequence>